<evidence type="ECO:0000313" key="12">
    <source>
        <dbReference type="EMBL" id="KAK9024433.1"/>
    </source>
</evidence>
<dbReference type="PANTHER" id="PTHR11685">
    <property type="entry name" value="RBR FAMILY RING FINGER AND IBR DOMAIN-CONTAINING"/>
    <property type="match status" value="1"/>
</dbReference>
<dbReference type="InterPro" id="IPR017907">
    <property type="entry name" value="Znf_RING_CS"/>
</dbReference>
<sequence length="235" mass="27116">MSFSSKIFFSLQRNKQTGFPASSSKFTQTVRDCSFNMRIRKRKLHQVPEDNPAKKQKGKEISVAVDQLYIFNAAIKELLHSETSTKSRFCGICMDRKPSSTMFKVTQCGHYFCPDCVRCHIATKLKDENMIEVHCPEPNCRSLIAPQECRSILPLEVIHRWDNALLYSVIVPPVQVYECPSDDREEINERPGWRSKICGECRDFEHEGMGCEEFKEFMCFVIEDEESDKGKIKGP</sequence>
<dbReference type="InterPro" id="IPR013083">
    <property type="entry name" value="Znf_RING/FYVE/PHD"/>
</dbReference>
<evidence type="ECO:0000313" key="13">
    <source>
        <dbReference type="Proteomes" id="UP001396334"/>
    </source>
</evidence>
<dbReference type="PROSITE" id="PS50089">
    <property type="entry name" value="ZF_RING_2"/>
    <property type="match status" value="1"/>
</dbReference>
<evidence type="ECO:0000256" key="5">
    <source>
        <dbReference type="ARBA" id="ARBA00022737"/>
    </source>
</evidence>
<evidence type="ECO:0000256" key="2">
    <source>
        <dbReference type="ARBA" id="ARBA00005884"/>
    </source>
</evidence>
<name>A0ABR2SGW9_9ROSI</name>
<feature type="domain" description="RING-type" evidence="10">
    <location>
        <begin position="90"/>
        <end position="136"/>
    </location>
</feature>
<dbReference type="Gene3D" id="3.30.40.10">
    <property type="entry name" value="Zinc/RING finger domain, C3HC4 (zinc finger)"/>
    <property type="match status" value="1"/>
</dbReference>
<evidence type="ECO:0000256" key="9">
    <source>
        <dbReference type="PROSITE-ProRule" id="PRU00175"/>
    </source>
</evidence>
<proteinExistence type="inferred from homology"/>
<keyword evidence="4" id="KW-0479">Metal-binding</keyword>
<evidence type="ECO:0000259" key="10">
    <source>
        <dbReference type="PROSITE" id="PS50089"/>
    </source>
</evidence>
<gene>
    <name evidence="12" type="ORF">V6N11_004595</name>
</gene>
<comment type="similarity">
    <text evidence="2">Belongs to the RBR family. Ariadne subfamily.</text>
</comment>
<evidence type="ECO:0000256" key="6">
    <source>
        <dbReference type="ARBA" id="ARBA00022771"/>
    </source>
</evidence>
<dbReference type="SUPFAM" id="SSF57850">
    <property type="entry name" value="RING/U-box"/>
    <property type="match status" value="1"/>
</dbReference>
<evidence type="ECO:0000256" key="1">
    <source>
        <dbReference type="ARBA" id="ARBA00003976"/>
    </source>
</evidence>
<dbReference type="SMART" id="SM00184">
    <property type="entry name" value="RING"/>
    <property type="match status" value="1"/>
</dbReference>
<comment type="function">
    <text evidence="1">Might act as an E3 ubiquitin-protein ligase, or as part of E3 complex, which accepts ubiquitin from specific E2 ubiquitin-conjugating enzymes and then transfers it to substrates.</text>
</comment>
<evidence type="ECO:0000256" key="7">
    <source>
        <dbReference type="ARBA" id="ARBA00022786"/>
    </source>
</evidence>
<keyword evidence="5" id="KW-0677">Repeat</keyword>
<dbReference type="PROSITE" id="PS00518">
    <property type="entry name" value="ZF_RING_1"/>
    <property type="match status" value="1"/>
</dbReference>
<evidence type="ECO:0000256" key="4">
    <source>
        <dbReference type="ARBA" id="ARBA00022723"/>
    </source>
</evidence>
<dbReference type="EMBL" id="JBBPBN010000015">
    <property type="protein sequence ID" value="KAK9024433.1"/>
    <property type="molecule type" value="Genomic_DNA"/>
</dbReference>
<dbReference type="InterPro" id="IPR031127">
    <property type="entry name" value="E3_UB_ligase_RBR"/>
</dbReference>
<protein>
    <submittedName>
        <fullName evidence="12">Uncharacterized protein</fullName>
    </submittedName>
</protein>
<dbReference type="InterPro" id="IPR001841">
    <property type="entry name" value="Znf_RING"/>
</dbReference>
<dbReference type="PROSITE" id="PS51873">
    <property type="entry name" value="TRIAD"/>
    <property type="match status" value="1"/>
</dbReference>
<dbReference type="Proteomes" id="UP001396334">
    <property type="component" value="Unassembled WGS sequence"/>
</dbReference>
<keyword evidence="7" id="KW-0833">Ubl conjugation pathway</keyword>
<reference evidence="12 13" key="1">
    <citation type="journal article" date="2024" name="G3 (Bethesda)">
        <title>Genome assembly of Hibiscus sabdariffa L. provides insights into metabolisms of medicinal natural products.</title>
        <authorList>
            <person name="Kim T."/>
        </authorList>
    </citation>
    <scope>NUCLEOTIDE SEQUENCE [LARGE SCALE GENOMIC DNA]</scope>
    <source>
        <strain evidence="12">TK-2024</strain>
        <tissue evidence="12">Old leaves</tissue>
    </source>
</reference>
<accession>A0ABR2SGW9</accession>
<keyword evidence="6 9" id="KW-0863">Zinc-finger</keyword>
<dbReference type="InterPro" id="IPR044066">
    <property type="entry name" value="TRIAD_supradom"/>
</dbReference>
<evidence type="ECO:0000256" key="3">
    <source>
        <dbReference type="ARBA" id="ARBA00022679"/>
    </source>
</evidence>
<organism evidence="12 13">
    <name type="scientific">Hibiscus sabdariffa</name>
    <name type="common">roselle</name>
    <dbReference type="NCBI Taxonomy" id="183260"/>
    <lineage>
        <taxon>Eukaryota</taxon>
        <taxon>Viridiplantae</taxon>
        <taxon>Streptophyta</taxon>
        <taxon>Embryophyta</taxon>
        <taxon>Tracheophyta</taxon>
        <taxon>Spermatophyta</taxon>
        <taxon>Magnoliopsida</taxon>
        <taxon>eudicotyledons</taxon>
        <taxon>Gunneridae</taxon>
        <taxon>Pentapetalae</taxon>
        <taxon>rosids</taxon>
        <taxon>malvids</taxon>
        <taxon>Malvales</taxon>
        <taxon>Malvaceae</taxon>
        <taxon>Malvoideae</taxon>
        <taxon>Hibiscus</taxon>
    </lineage>
</organism>
<keyword evidence="3" id="KW-0808">Transferase</keyword>
<evidence type="ECO:0000259" key="11">
    <source>
        <dbReference type="PROSITE" id="PS51873"/>
    </source>
</evidence>
<feature type="domain" description="RING-type" evidence="11">
    <location>
        <begin position="86"/>
        <end position="235"/>
    </location>
</feature>
<keyword evidence="13" id="KW-1185">Reference proteome</keyword>
<keyword evidence="8" id="KW-0862">Zinc</keyword>
<evidence type="ECO:0000256" key="8">
    <source>
        <dbReference type="ARBA" id="ARBA00022833"/>
    </source>
</evidence>
<comment type="caution">
    <text evidence="12">The sequence shown here is derived from an EMBL/GenBank/DDBJ whole genome shotgun (WGS) entry which is preliminary data.</text>
</comment>